<dbReference type="GO" id="GO:0000049">
    <property type="term" value="F:tRNA binding"/>
    <property type="evidence" value="ECO:0007669"/>
    <property type="project" value="UniProtKB-UniRule"/>
</dbReference>
<dbReference type="Pfam" id="PF01588">
    <property type="entry name" value="tRNA_bind"/>
    <property type="match status" value="1"/>
</dbReference>
<evidence type="ECO:0000256" key="11">
    <source>
        <dbReference type="ARBA" id="ARBA00022884"/>
    </source>
</evidence>
<evidence type="ECO:0000256" key="12">
    <source>
        <dbReference type="ARBA" id="ARBA00022917"/>
    </source>
</evidence>
<dbReference type="FunFam" id="3.30.70.380:FF:000001">
    <property type="entry name" value="Phenylalanine--tRNA ligase beta subunit"/>
    <property type="match status" value="1"/>
</dbReference>
<dbReference type="InterPro" id="IPR012340">
    <property type="entry name" value="NA-bd_OB-fold"/>
</dbReference>
<dbReference type="NCBIfam" id="NF045760">
    <property type="entry name" value="YtpR"/>
    <property type="match status" value="1"/>
</dbReference>
<evidence type="ECO:0000256" key="10">
    <source>
        <dbReference type="ARBA" id="ARBA00022842"/>
    </source>
</evidence>
<dbReference type="Pfam" id="PF03483">
    <property type="entry name" value="B3_4"/>
    <property type="match status" value="1"/>
</dbReference>
<dbReference type="GO" id="GO:0005524">
    <property type="term" value="F:ATP binding"/>
    <property type="evidence" value="ECO:0007669"/>
    <property type="project" value="UniProtKB-UniRule"/>
</dbReference>
<gene>
    <name evidence="15" type="primary">pheT</name>
    <name evidence="20" type="ORF">E1J38_008085</name>
</gene>
<dbReference type="InterPro" id="IPR020825">
    <property type="entry name" value="Phe-tRNA_synthase-like_B3/B4"/>
</dbReference>
<feature type="binding site" evidence="15">
    <location>
        <position position="478"/>
    </location>
    <ligand>
        <name>Mg(2+)</name>
        <dbReference type="ChEBI" id="CHEBI:18420"/>
        <note>shared with alpha subunit</note>
    </ligand>
</feature>
<evidence type="ECO:0000256" key="5">
    <source>
        <dbReference type="ARBA" id="ARBA00022555"/>
    </source>
</evidence>
<feature type="binding site" evidence="15">
    <location>
        <position position="474"/>
    </location>
    <ligand>
        <name>Mg(2+)</name>
        <dbReference type="ChEBI" id="CHEBI:18420"/>
        <note>shared with alpha subunit</note>
    </ligand>
</feature>
<dbReference type="PROSITE" id="PS51447">
    <property type="entry name" value="FDX_ACB"/>
    <property type="match status" value="1"/>
</dbReference>
<evidence type="ECO:0000313" key="21">
    <source>
        <dbReference type="Proteomes" id="UP000295814"/>
    </source>
</evidence>
<dbReference type="Pfam" id="PF17759">
    <property type="entry name" value="tRNA_synthFbeta"/>
    <property type="match status" value="1"/>
</dbReference>
<keyword evidence="5 16" id="KW-0820">tRNA-binding</keyword>
<evidence type="ECO:0000256" key="3">
    <source>
        <dbReference type="ARBA" id="ARBA00011209"/>
    </source>
</evidence>
<dbReference type="GO" id="GO:0000287">
    <property type="term" value="F:magnesium ion binding"/>
    <property type="evidence" value="ECO:0007669"/>
    <property type="project" value="UniProtKB-UniRule"/>
</dbReference>
<evidence type="ECO:0000256" key="9">
    <source>
        <dbReference type="ARBA" id="ARBA00022840"/>
    </source>
</evidence>
<dbReference type="Pfam" id="PF03147">
    <property type="entry name" value="FDX-ACB"/>
    <property type="match status" value="1"/>
</dbReference>
<comment type="subcellular location">
    <subcellularLocation>
        <location evidence="1 15">Cytoplasm</location>
    </subcellularLocation>
</comment>
<dbReference type="Pfam" id="PF03484">
    <property type="entry name" value="B5"/>
    <property type="match status" value="1"/>
</dbReference>
<keyword evidence="21" id="KW-1185">Reference proteome</keyword>
<feature type="domain" description="FDX-ACB" evidence="18">
    <location>
        <begin position="715"/>
        <end position="808"/>
    </location>
</feature>
<evidence type="ECO:0000256" key="15">
    <source>
        <dbReference type="HAMAP-Rule" id="MF_00283"/>
    </source>
</evidence>
<dbReference type="SUPFAM" id="SSF46955">
    <property type="entry name" value="Putative DNA-binding domain"/>
    <property type="match status" value="1"/>
</dbReference>
<dbReference type="CDD" id="cd02796">
    <property type="entry name" value="tRNA_bind_bactPheRS"/>
    <property type="match status" value="1"/>
</dbReference>
<dbReference type="CDD" id="cd00769">
    <property type="entry name" value="PheRS_beta_core"/>
    <property type="match status" value="1"/>
</dbReference>
<dbReference type="InterPro" id="IPR033714">
    <property type="entry name" value="tRNA_bind_bactPheRS"/>
</dbReference>
<name>A0A562YDX6_9FLAO</name>
<keyword evidence="4 15" id="KW-0963">Cytoplasm</keyword>
<keyword evidence="12 15" id="KW-0648">Protein biosynthesis</keyword>
<comment type="similarity">
    <text evidence="2 15">Belongs to the phenylalanyl-tRNA synthetase beta subunit family. Type 1 subfamily.</text>
</comment>
<dbReference type="OrthoDB" id="9805455at2"/>
<evidence type="ECO:0000256" key="6">
    <source>
        <dbReference type="ARBA" id="ARBA00022598"/>
    </source>
</evidence>
<dbReference type="InterPro" id="IPR009061">
    <property type="entry name" value="DNA-bd_dom_put_sf"/>
</dbReference>
<dbReference type="EMBL" id="SMZJ02000004">
    <property type="protein sequence ID" value="TWO32815.1"/>
    <property type="molecule type" value="Genomic_DNA"/>
</dbReference>
<dbReference type="GO" id="GO:0006432">
    <property type="term" value="P:phenylalanyl-tRNA aminoacylation"/>
    <property type="evidence" value="ECO:0007669"/>
    <property type="project" value="UniProtKB-UniRule"/>
</dbReference>
<dbReference type="Proteomes" id="UP000295814">
    <property type="component" value="Unassembled WGS sequence"/>
</dbReference>
<dbReference type="PANTHER" id="PTHR10947">
    <property type="entry name" value="PHENYLALANYL-TRNA SYNTHETASE BETA CHAIN AND LEUCINE-RICH REPEAT-CONTAINING PROTEIN 47"/>
    <property type="match status" value="1"/>
</dbReference>
<evidence type="ECO:0000256" key="14">
    <source>
        <dbReference type="ARBA" id="ARBA00049255"/>
    </source>
</evidence>
<dbReference type="RefSeq" id="WP_133355532.1">
    <property type="nucleotide sequence ID" value="NZ_SMZJ02000004.1"/>
</dbReference>
<comment type="catalytic activity">
    <reaction evidence="14 15">
        <text>tRNA(Phe) + L-phenylalanine + ATP = L-phenylalanyl-tRNA(Phe) + AMP + diphosphate + H(+)</text>
        <dbReference type="Rhea" id="RHEA:19413"/>
        <dbReference type="Rhea" id="RHEA-COMP:9668"/>
        <dbReference type="Rhea" id="RHEA-COMP:9699"/>
        <dbReference type="ChEBI" id="CHEBI:15378"/>
        <dbReference type="ChEBI" id="CHEBI:30616"/>
        <dbReference type="ChEBI" id="CHEBI:33019"/>
        <dbReference type="ChEBI" id="CHEBI:58095"/>
        <dbReference type="ChEBI" id="CHEBI:78442"/>
        <dbReference type="ChEBI" id="CHEBI:78531"/>
        <dbReference type="ChEBI" id="CHEBI:456215"/>
        <dbReference type="EC" id="6.1.1.20"/>
    </reaction>
</comment>
<evidence type="ECO:0000313" key="20">
    <source>
        <dbReference type="EMBL" id="TWO32815.1"/>
    </source>
</evidence>
<evidence type="ECO:0000256" key="2">
    <source>
        <dbReference type="ARBA" id="ARBA00008653"/>
    </source>
</evidence>
<dbReference type="InterPro" id="IPR005146">
    <property type="entry name" value="B3/B4_tRNA-bd"/>
</dbReference>
<dbReference type="SUPFAM" id="SSF50249">
    <property type="entry name" value="Nucleic acid-binding proteins"/>
    <property type="match status" value="1"/>
</dbReference>
<keyword evidence="6 15" id="KW-0436">Ligase</keyword>
<dbReference type="SUPFAM" id="SSF56037">
    <property type="entry name" value="PheT/TilS domain"/>
    <property type="match status" value="1"/>
</dbReference>
<dbReference type="PANTHER" id="PTHR10947:SF0">
    <property type="entry name" value="PHENYLALANINE--TRNA LIGASE BETA SUBUNIT"/>
    <property type="match status" value="1"/>
</dbReference>
<evidence type="ECO:0000259" key="18">
    <source>
        <dbReference type="PROSITE" id="PS51447"/>
    </source>
</evidence>
<dbReference type="InterPro" id="IPR004532">
    <property type="entry name" value="Phe-tRNA-ligase_IIc_bsu_bact"/>
</dbReference>
<protein>
    <recommendedName>
        <fullName evidence="15">Phenylalanine--tRNA ligase beta subunit</fullName>
        <ecNumber evidence="15">6.1.1.20</ecNumber>
    </recommendedName>
    <alternativeName>
        <fullName evidence="15">Phenylalanyl-tRNA synthetase beta subunit</fullName>
        <shortName evidence="15">PheRS</shortName>
    </alternativeName>
</protein>
<dbReference type="AlphaFoldDB" id="A0A562YDX6"/>
<feature type="binding site" evidence="15">
    <location>
        <position position="477"/>
    </location>
    <ligand>
        <name>Mg(2+)</name>
        <dbReference type="ChEBI" id="CHEBI:18420"/>
        <note>shared with alpha subunit</note>
    </ligand>
</feature>
<dbReference type="GO" id="GO:0009328">
    <property type="term" value="C:phenylalanine-tRNA ligase complex"/>
    <property type="evidence" value="ECO:0007669"/>
    <property type="project" value="TreeGrafter"/>
</dbReference>
<comment type="subunit">
    <text evidence="3 15">Tetramer of two alpha and two beta subunits.</text>
</comment>
<dbReference type="SUPFAM" id="SSF55681">
    <property type="entry name" value="Class II aaRS and biotin synthetases"/>
    <property type="match status" value="1"/>
</dbReference>
<reference evidence="20 21" key="2">
    <citation type="submission" date="2019-07" db="EMBL/GenBank/DDBJ databases">
        <title>Seonamhaeicola sp. W255 draft genome.</title>
        <authorList>
            <person name="Zhang X.-Y."/>
            <person name="Zhang R."/>
            <person name="Zhong Y.-L."/>
            <person name="Du Z.-J."/>
        </authorList>
    </citation>
    <scope>NUCLEOTIDE SEQUENCE [LARGE SCALE GENOMIC DNA]</scope>
    <source>
        <strain evidence="20 21">W255</strain>
    </source>
</reference>
<comment type="caution">
    <text evidence="20">The sequence shown here is derived from an EMBL/GenBank/DDBJ whole genome shotgun (WGS) entry which is preliminary data.</text>
</comment>
<feature type="binding site" evidence="15">
    <location>
        <position position="468"/>
    </location>
    <ligand>
        <name>Mg(2+)</name>
        <dbReference type="ChEBI" id="CHEBI:18420"/>
        <note>shared with alpha subunit</note>
    </ligand>
</feature>
<sequence>MKISYNWLKQFIKIDWTPEKTGELLTDLGLEVEGIDIYQSVKGGLEGVVVGEVLTCKKHPNADKLKVTTVNIGGEEPLQIVCGAPNVATGQKVPVATIGTTLYSPEGESWTIKKGKIRGEESYGMICAEDELGLGKSHEGIMVLDKNVKVGTPCADIFDIENDHVFEIGLTPNRADAMSHLGTARDLKSGLLQKDINLELITPSVSAFRIDNRMLKMDVDVINKDLAPRYCGVTISGLKVKESPSWLQNRLKAIGLVPINNVVDATNYVLHELGQPLHAFDALKIAGNKIKVQTLKKGTKFTTLDGIERELHEDDLMICDAEKPMCIAGVFGGEHSGVSESTTSIFLESAYFNPVSIRKSAKRHGLNTDASFRFERGIDPNITEYALKRATLLIQEVAGGEITSDIVDIYPNKIEDFQVRLSFENTKNLIGEEIPKETIKSILTSLEIKVNNVTETGLGLTVPAYRNDVQREADVIEEILRVYGYNNIGTTKKLNASISSTLKFDDYRIQNVVGNQLVSQGFFEIMTNSLTTAKYIELSEHLKETHNISILNHLSTDLGVMRQSLLFSGLETVSYNINRKQDNLKLFEFGKTYHQYDDSREEFKHLSVFVTGNRSQERWTNTVTKSDFFFLKGTITAVLDRLGLSRYKVSPVKNDIFSEGISLSLGKNKLVDFGLINKKVLKHFGITQDVLYADFDWDSILDMVKHNNVKFKEIPKYPAVRRDFALLLDDSVSFEDIDKIASQTEKQLLKHVDLFDVYQGKNLPNGKKSYAISFTLQDENKTLTDKQIDKIMKKLQANFEKELGAELR</sequence>
<keyword evidence="10 15" id="KW-0460">Magnesium</keyword>
<dbReference type="InterPro" id="IPR002547">
    <property type="entry name" value="tRNA-bd_dom"/>
</dbReference>
<dbReference type="InterPro" id="IPR036690">
    <property type="entry name" value="Fdx_antiC-bd_sf"/>
</dbReference>
<dbReference type="InterPro" id="IPR041616">
    <property type="entry name" value="PheRS_beta_core"/>
</dbReference>
<dbReference type="SMART" id="SM00874">
    <property type="entry name" value="B5"/>
    <property type="match status" value="1"/>
</dbReference>
<keyword evidence="11 16" id="KW-0694">RNA-binding</keyword>
<dbReference type="Gene3D" id="3.30.930.10">
    <property type="entry name" value="Bira Bifunctional Protein, Domain 2"/>
    <property type="match status" value="1"/>
</dbReference>
<dbReference type="Gene3D" id="3.30.70.380">
    <property type="entry name" value="Ferrodoxin-fold anticodon-binding domain"/>
    <property type="match status" value="1"/>
</dbReference>
<dbReference type="NCBIfam" id="TIGR00472">
    <property type="entry name" value="pheT_bact"/>
    <property type="match status" value="1"/>
</dbReference>
<keyword evidence="8 15" id="KW-0547">Nucleotide-binding</keyword>
<dbReference type="SUPFAM" id="SSF54991">
    <property type="entry name" value="Anticodon-binding domain of PheRS"/>
    <property type="match status" value="1"/>
</dbReference>
<dbReference type="EC" id="6.1.1.20" evidence="15"/>
<dbReference type="SMART" id="SM00873">
    <property type="entry name" value="B3_4"/>
    <property type="match status" value="1"/>
</dbReference>
<dbReference type="Gene3D" id="3.30.56.10">
    <property type="match status" value="2"/>
</dbReference>
<dbReference type="InterPro" id="IPR005121">
    <property type="entry name" value="Fdx_antiC-bd"/>
</dbReference>
<reference evidence="20 21" key="1">
    <citation type="submission" date="2019-03" db="EMBL/GenBank/DDBJ databases">
        <authorList>
            <person name="Zhong Y.L."/>
        </authorList>
    </citation>
    <scope>NUCLEOTIDE SEQUENCE [LARGE SCALE GENOMIC DNA]</scope>
    <source>
        <strain evidence="20 21">W255</strain>
    </source>
</reference>
<dbReference type="SMART" id="SM00896">
    <property type="entry name" value="FDX-ACB"/>
    <property type="match status" value="1"/>
</dbReference>
<feature type="domain" description="B5" evidence="19">
    <location>
        <begin position="414"/>
        <end position="490"/>
    </location>
</feature>
<evidence type="ECO:0000256" key="16">
    <source>
        <dbReference type="PROSITE-ProRule" id="PRU00209"/>
    </source>
</evidence>
<dbReference type="Gene3D" id="2.40.50.140">
    <property type="entry name" value="Nucleic acid-binding proteins"/>
    <property type="match status" value="1"/>
</dbReference>
<dbReference type="HAMAP" id="MF_00283">
    <property type="entry name" value="Phe_tRNA_synth_beta1"/>
    <property type="match status" value="1"/>
</dbReference>
<evidence type="ECO:0000256" key="13">
    <source>
        <dbReference type="ARBA" id="ARBA00023146"/>
    </source>
</evidence>
<dbReference type="GO" id="GO:0004826">
    <property type="term" value="F:phenylalanine-tRNA ligase activity"/>
    <property type="evidence" value="ECO:0007669"/>
    <property type="project" value="UniProtKB-UniRule"/>
</dbReference>
<dbReference type="FunFam" id="3.50.40.10:FF:000001">
    <property type="entry name" value="Phenylalanine--tRNA ligase beta subunit"/>
    <property type="match status" value="1"/>
</dbReference>
<keyword evidence="7 15" id="KW-0479">Metal-binding</keyword>
<accession>A0A562YDX6</accession>
<dbReference type="InterPro" id="IPR045864">
    <property type="entry name" value="aa-tRNA-synth_II/BPL/LPL"/>
</dbReference>
<feature type="domain" description="TRNA-binding" evidence="17">
    <location>
        <begin position="42"/>
        <end position="155"/>
    </location>
</feature>
<keyword evidence="9 15" id="KW-0067">ATP-binding</keyword>
<keyword evidence="13 15" id="KW-0030">Aminoacyl-tRNA synthetase</keyword>
<dbReference type="InterPro" id="IPR045060">
    <property type="entry name" value="Phe-tRNA-ligase_IIc_bsu"/>
</dbReference>
<evidence type="ECO:0000256" key="7">
    <source>
        <dbReference type="ARBA" id="ARBA00022723"/>
    </source>
</evidence>
<evidence type="ECO:0000259" key="19">
    <source>
        <dbReference type="PROSITE" id="PS51483"/>
    </source>
</evidence>
<dbReference type="PROSITE" id="PS50886">
    <property type="entry name" value="TRBD"/>
    <property type="match status" value="1"/>
</dbReference>
<dbReference type="InterPro" id="IPR005147">
    <property type="entry name" value="tRNA_synthase_B5-dom"/>
</dbReference>
<evidence type="ECO:0000256" key="8">
    <source>
        <dbReference type="ARBA" id="ARBA00022741"/>
    </source>
</evidence>
<evidence type="ECO:0000256" key="4">
    <source>
        <dbReference type="ARBA" id="ARBA00022490"/>
    </source>
</evidence>
<dbReference type="PROSITE" id="PS51483">
    <property type="entry name" value="B5"/>
    <property type="match status" value="1"/>
</dbReference>
<organism evidence="20 21">
    <name type="scientific">Seonamhaeicola sediminis</name>
    <dbReference type="NCBI Taxonomy" id="2528206"/>
    <lineage>
        <taxon>Bacteria</taxon>
        <taxon>Pseudomonadati</taxon>
        <taxon>Bacteroidota</taxon>
        <taxon>Flavobacteriia</taxon>
        <taxon>Flavobacteriales</taxon>
        <taxon>Flavobacteriaceae</taxon>
    </lineage>
</organism>
<proteinExistence type="inferred from homology"/>
<evidence type="ECO:0000256" key="1">
    <source>
        <dbReference type="ARBA" id="ARBA00004496"/>
    </source>
</evidence>
<comment type="cofactor">
    <cofactor evidence="15">
        <name>Mg(2+)</name>
        <dbReference type="ChEBI" id="CHEBI:18420"/>
    </cofactor>
    <text evidence="15">Binds 2 magnesium ions per tetramer.</text>
</comment>
<evidence type="ECO:0000259" key="17">
    <source>
        <dbReference type="PROSITE" id="PS50886"/>
    </source>
</evidence>
<dbReference type="Gene3D" id="3.50.40.10">
    <property type="entry name" value="Phenylalanyl-trna Synthetase, Chain B, domain 3"/>
    <property type="match status" value="1"/>
</dbReference>
<dbReference type="FunFam" id="2.40.50.140:FF:000045">
    <property type="entry name" value="Phenylalanine--tRNA ligase beta subunit"/>
    <property type="match status" value="1"/>
</dbReference>